<feature type="active site" description="Charge relay system" evidence="6 7">
    <location>
        <position position="198"/>
    </location>
</feature>
<dbReference type="InterPro" id="IPR015500">
    <property type="entry name" value="Peptidase_S8_subtilisin-rel"/>
</dbReference>
<evidence type="ECO:0000259" key="11">
    <source>
        <dbReference type="Pfam" id="PF06280"/>
    </source>
</evidence>
<organism evidence="12 13">
    <name type="scientific">Drechmeria coniospora</name>
    <name type="common">Nematophagous fungus</name>
    <name type="synonym">Meria coniospora</name>
    <dbReference type="NCBI Taxonomy" id="98403"/>
    <lineage>
        <taxon>Eukaryota</taxon>
        <taxon>Fungi</taxon>
        <taxon>Dikarya</taxon>
        <taxon>Ascomycota</taxon>
        <taxon>Pezizomycotina</taxon>
        <taxon>Sordariomycetes</taxon>
        <taxon>Hypocreomycetidae</taxon>
        <taxon>Hypocreales</taxon>
        <taxon>Ophiocordycipitaceae</taxon>
        <taxon>Drechmeria</taxon>
    </lineage>
</organism>
<dbReference type="InterPro" id="IPR000209">
    <property type="entry name" value="Peptidase_S8/S53_dom"/>
</dbReference>
<evidence type="ECO:0000256" key="9">
    <source>
        <dbReference type="SAM" id="SignalP"/>
    </source>
</evidence>
<dbReference type="Proteomes" id="UP000076580">
    <property type="component" value="Chromosome 02"/>
</dbReference>
<feature type="domain" description="Peptidase S8/S53" evidence="10">
    <location>
        <begin position="148"/>
        <end position="490"/>
    </location>
</feature>
<evidence type="ECO:0000256" key="6">
    <source>
        <dbReference type="PIRSR" id="PIRSR615500-1"/>
    </source>
</evidence>
<dbReference type="CDD" id="cd07489">
    <property type="entry name" value="Peptidases_S8_5"/>
    <property type="match status" value="1"/>
</dbReference>
<evidence type="ECO:0000256" key="1">
    <source>
        <dbReference type="ARBA" id="ARBA00011073"/>
    </source>
</evidence>
<dbReference type="Gene3D" id="3.40.50.200">
    <property type="entry name" value="Peptidase S8/S53 domain"/>
    <property type="match status" value="1"/>
</dbReference>
<feature type="domain" description="C5a peptidase/Subtilisin-like protease SBT2-like Fn3-like" evidence="11">
    <location>
        <begin position="531"/>
        <end position="645"/>
    </location>
</feature>
<evidence type="ECO:0000313" key="13">
    <source>
        <dbReference type="Proteomes" id="UP000076580"/>
    </source>
</evidence>
<evidence type="ECO:0008006" key="14">
    <source>
        <dbReference type="Google" id="ProtNLM"/>
    </source>
</evidence>
<dbReference type="GeneID" id="63718473"/>
<dbReference type="RefSeq" id="XP_040658164.1">
    <property type="nucleotide sequence ID" value="XM_040803131.1"/>
</dbReference>
<feature type="region of interest" description="Disordered" evidence="8">
    <location>
        <begin position="99"/>
        <end position="120"/>
    </location>
</feature>
<accession>A0A151GP86</accession>
<proteinExistence type="inferred from homology"/>
<dbReference type="PROSITE" id="PS00137">
    <property type="entry name" value="SUBTILASE_HIS"/>
    <property type="match status" value="1"/>
</dbReference>
<keyword evidence="4 7" id="KW-0378">Hydrolase</keyword>
<dbReference type="PANTHER" id="PTHR43806:SF66">
    <property type="entry name" value="SERIN ENDOPEPTIDASE"/>
    <property type="match status" value="1"/>
</dbReference>
<evidence type="ECO:0000256" key="3">
    <source>
        <dbReference type="ARBA" id="ARBA00022729"/>
    </source>
</evidence>
<reference evidence="12 13" key="1">
    <citation type="journal article" date="2016" name="Sci. Rep.">
        <title>Insights into Adaptations to a Near-Obligate Nematode Endoparasitic Lifestyle from the Finished Genome of Drechmeria coniospora.</title>
        <authorList>
            <person name="Zhang L."/>
            <person name="Zhou Z."/>
            <person name="Guo Q."/>
            <person name="Fokkens L."/>
            <person name="Miskei M."/>
            <person name="Pocsi I."/>
            <person name="Zhang W."/>
            <person name="Chen M."/>
            <person name="Wang L."/>
            <person name="Sun Y."/>
            <person name="Donzelli B.G."/>
            <person name="Gibson D.M."/>
            <person name="Nelson D.R."/>
            <person name="Luo J.G."/>
            <person name="Rep M."/>
            <person name="Liu H."/>
            <person name="Yang S."/>
            <person name="Wang J."/>
            <person name="Krasnoff S.B."/>
            <person name="Xu Y."/>
            <person name="Molnar I."/>
            <person name="Lin M."/>
        </authorList>
    </citation>
    <scope>NUCLEOTIDE SEQUENCE [LARGE SCALE GENOMIC DNA]</scope>
    <source>
        <strain evidence="12 13">ARSEF 6962</strain>
    </source>
</reference>
<comment type="similarity">
    <text evidence="1 7">Belongs to the peptidase S8 family.</text>
</comment>
<keyword evidence="13" id="KW-1185">Reference proteome</keyword>
<dbReference type="Pfam" id="PF00082">
    <property type="entry name" value="Peptidase_S8"/>
    <property type="match status" value="1"/>
</dbReference>
<dbReference type="InterPro" id="IPR022398">
    <property type="entry name" value="Peptidase_S8_His-AS"/>
</dbReference>
<dbReference type="AlphaFoldDB" id="A0A151GP86"/>
<dbReference type="Pfam" id="PF06280">
    <property type="entry name" value="fn3_5"/>
    <property type="match status" value="1"/>
</dbReference>
<dbReference type="PANTHER" id="PTHR43806">
    <property type="entry name" value="PEPTIDASE S8"/>
    <property type="match status" value="1"/>
</dbReference>
<dbReference type="InterPro" id="IPR036852">
    <property type="entry name" value="Peptidase_S8/S53_dom_sf"/>
</dbReference>
<dbReference type="GO" id="GO:0004252">
    <property type="term" value="F:serine-type endopeptidase activity"/>
    <property type="evidence" value="ECO:0007669"/>
    <property type="project" value="UniProtKB-UniRule"/>
</dbReference>
<dbReference type="InterPro" id="IPR034187">
    <property type="entry name" value="Peptidases_S8_5"/>
</dbReference>
<evidence type="ECO:0000256" key="8">
    <source>
        <dbReference type="SAM" id="MobiDB-lite"/>
    </source>
</evidence>
<feature type="chain" id="PRO_5007580775" description="Subtilisin-like serine protease PR1C" evidence="9">
    <location>
        <begin position="20"/>
        <end position="801"/>
    </location>
</feature>
<dbReference type="InParanoid" id="A0A151GP86"/>
<dbReference type="InterPro" id="IPR050131">
    <property type="entry name" value="Peptidase_S8_subtilisin-like"/>
</dbReference>
<evidence type="ECO:0000256" key="4">
    <source>
        <dbReference type="ARBA" id="ARBA00022801"/>
    </source>
</evidence>
<keyword evidence="5 7" id="KW-0720">Serine protease</keyword>
<feature type="compositionally biased region" description="Polar residues" evidence="8">
    <location>
        <begin position="99"/>
        <end position="111"/>
    </location>
</feature>
<dbReference type="EMBL" id="LAYC01000002">
    <property type="protein sequence ID" value="KYK58812.1"/>
    <property type="molecule type" value="Genomic_DNA"/>
</dbReference>
<keyword evidence="3 9" id="KW-0732">Signal</keyword>
<dbReference type="PROSITE" id="PS51892">
    <property type="entry name" value="SUBTILASE"/>
    <property type="match status" value="1"/>
</dbReference>
<gene>
    <name evidence="12" type="ORF">DCS_05830</name>
</gene>
<dbReference type="PROSITE" id="PS00136">
    <property type="entry name" value="SUBTILASE_ASP"/>
    <property type="match status" value="1"/>
</dbReference>
<name>A0A151GP86_DRECN</name>
<evidence type="ECO:0000256" key="7">
    <source>
        <dbReference type="PROSITE-ProRule" id="PRU01240"/>
    </source>
</evidence>
<dbReference type="STRING" id="98403.A0A151GP86"/>
<feature type="active site" description="Charge relay system" evidence="6 7">
    <location>
        <position position="157"/>
    </location>
</feature>
<evidence type="ECO:0000256" key="2">
    <source>
        <dbReference type="ARBA" id="ARBA00022670"/>
    </source>
</evidence>
<feature type="active site" description="Charge relay system" evidence="6 7">
    <location>
        <position position="454"/>
    </location>
</feature>
<dbReference type="InterPro" id="IPR023827">
    <property type="entry name" value="Peptidase_S8_Asp-AS"/>
</dbReference>
<dbReference type="InterPro" id="IPR010435">
    <property type="entry name" value="C5a/SBT2-like_Fn3"/>
</dbReference>
<dbReference type="SUPFAM" id="SSF52743">
    <property type="entry name" value="Subtilisin-like"/>
    <property type="match status" value="1"/>
</dbReference>
<comment type="caution">
    <text evidence="12">The sequence shown here is derived from an EMBL/GenBank/DDBJ whole genome shotgun (WGS) entry which is preliminary data.</text>
</comment>
<evidence type="ECO:0000259" key="10">
    <source>
        <dbReference type="Pfam" id="PF00082"/>
    </source>
</evidence>
<keyword evidence="2 7" id="KW-0645">Protease</keyword>
<dbReference type="GO" id="GO:0006508">
    <property type="term" value="P:proteolysis"/>
    <property type="evidence" value="ECO:0007669"/>
    <property type="project" value="UniProtKB-KW"/>
</dbReference>
<evidence type="ECO:0000256" key="5">
    <source>
        <dbReference type="ARBA" id="ARBA00022825"/>
    </source>
</evidence>
<dbReference type="PRINTS" id="PR00723">
    <property type="entry name" value="SUBTILISIN"/>
</dbReference>
<dbReference type="GO" id="GO:0016020">
    <property type="term" value="C:membrane"/>
    <property type="evidence" value="ECO:0007669"/>
    <property type="project" value="InterPro"/>
</dbReference>
<feature type="signal peptide" evidence="9">
    <location>
        <begin position="1"/>
        <end position="19"/>
    </location>
</feature>
<evidence type="ECO:0000313" key="12">
    <source>
        <dbReference type="EMBL" id="KYK58812.1"/>
    </source>
</evidence>
<protein>
    <recommendedName>
        <fullName evidence="14">Subtilisin-like serine protease PR1C</fullName>
    </recommendedName>
</protein>
<sequence>MVCISLLFLLAKIALTTLADNSTAATDDESVSYIIEAADGVDLGTVKNVVAGAATVVKEFNYKVFRGYTVVVSQSTKAIRLAEEWEKNPAVKRCQRVRQYQTPKSPTTSMGTDKKEHTVKRRHANVADVNSPLMMAQIDMLHAKGYTGNGSRIALVDSGVDYHHDAFGGCFRKQDCLVSFGYDVVDGDKDPMDSCNGHGTSVASIIAAQPNRLGFTGVAPKATLGAYRVVDCKGRMSTAAIIEAYSRAFEDDAHVIVGAFSVSEGFSDSIESSLIRNIVWNGVPCIFAAGNSGETGPFDGNSPGDTEGATSVGFSDNILTPTPMFKAEYRVDGDGAVAHGAKYFITHGTGYDVEELNLTRARIIAAGAVDKDTGDRWVELIRKGRTVTLKMASPSTRNQRISTYVNGATGGAVDLRSSWGPTWTMDQKPDFVAPGGNMLSAHLAGGYAVESGSSNSAPLVAGIVALIREVRGHLDPVTINSLLSSTAKAQRFNDGTKFYDYYAPVAQQGAGLVQAYDAAFVKTLLAPSSLSFNDSDHFVRSQAVTIHNNGSTEMTYRISHVPAITIYTLANGSRNASPFPGVETVPAAAEFKFSQDTIVVKAGQRVTFEAQPTPPSGLNAWRLPLWSGWIVINSTDGTTSLSIPYQGLAGSLRNSTSLDPNGVGMMQSPNSQFIKEGETITLPRRGRKEHAADILPGIGCRLILGSRLMTAHLLPLSCPCQNITTEYWGTKTIGQPKSFPQINNPHGELTAAFDGMLESGNYAPPGRYMIVVRALRIFGNATNHADWDTAVSPSFNIKYQE</sequence>